<proteinExistence type="predicted"/>
<evidence type="ECO:0000256" key="1">
    <source>
        <dbReference type="SAM" id="SignalP"/>
    </source>
</evidence>
<evidence type="ECO:0000313" key="3">
    <source>
        <dbReference type="Proteomes" id="UP000594778"/>
    </source>
</evidence>
<organism evidence="2 3">
    <name type="scientific">Delftia acidovorans</name>
    <name type="common">Pseudomonas acidovorans</name>
    <name type="synonym">Comamonas acidovorans</name>
    <dbReference type="NCBI Taxonomy" id="80866"/>
    <lineage>
        <taxon>Bacteria</taxon>
        <taxon>Pseudomonadati</taxon>
        <taxon>Pseudomonadota</taxon>
        <taxon>Betaproteobacteria</taxon>
        <taxon>Burkholderiales</taxon>
        <taxon>Comamonadaceae</taxon>
        <taxon>Delftia</taxon>
    </lineage>
</organism>
<evidence type="ECO:0000313" key="2">
    <source>
        <dbReference type="EMBL" id="QPS08677.1"/>
    </source>
</evidence>
<dbReference type="EMBL" id="CP065668">
    <property type="protein sequence ID" value="QPS08677.1"/>
    <property type="molecule type" value="Genomic_DNA"/>
</dbReference>
<name>A0A7T2S4X5_DELAC</name>
<feature type="signal peptide" evidence="1">
    <location>
        <begin position="1"/>
        <end position="19"/>
    </location>
</feature>
<reference evidence="2 3" key="1">
    <citation type="submission" date="2020-12" db="EMBL/GenBank/DDBJ databases">
        <title>FDA dAtabase for Regulatory Grade micrObial Sequences (FDA-ARGOS): Supporting development and validation of Infectious Disease Dx tests.</title>
        <authorList>
            <person name="Sproer C."/>
            <person name="Gronow S."/>
            <person name="Severitt S."/>
            <person name="Schroder I."/>
            <person name="Tallon L."/>
            <person name="Sadzewicz L."/>
            <person name="Zhao X."/>
            <person name="Boylan J."/>
            <person name="Ott S."/>
            <person name="Bowen H."/>
            <person name="Vavikolanu K."/>
            <person name="Mehta A."/>
            <person name="Aluvathingal J."/>
            <person name="Nadendla S."/>
            <person name="Lowell S."/>
            <person name="Myers T."/>
            <person name="Yan Y."/>
            <person name="Sichtig H."/>
        </authorList>
    </citation>
    <scope>NUCLEOTIDE SEQUENCE [LARGE SCALE GENOMIC DNA]</scope>
    <source>
        <strain evidence="2 3">FDAARGOS_909</strain>
    </source>
</reference>
<dbReference type="Proteomes" id="UP000594778">
    <property type="component" value="Chromosome"/>
</dbReference>
<protein>
    <submittedName>
        <fullName evidence="2">Uncharacterized protein</fullName>
    </submittedName>
</protein>
<dbReference type="RefSeq" id="WP_197955913.1">
    <property type="nucleotide sequence ID" value="NZ_CP065668.1"/>
</dbReference>
<accession>A0A7T2S4X5</accession>
<feature type="chain" id="PRO_5032618200" evidence="1">
    <location>
        <begin position="20"/>
        <end position="189"/>
    </location>
</feature>
<keyword evidence="1" id="KW-0732">Signal</keyword>
<dbReference type="AlphaFoldDB" id="A0A7T2S4X5"/>
<gene>
    <name evidence="2" type="ORF">I6G66_00995</name>
</gene>
<sequence>MKYLFFLFSICLNFSSSYAKDIESREPECLVGVDSKKFAASFQIMDKDQKIWIINDGGNEINYSWVVEPGSINNGNFLPVKYAFGVGHRNEYESKGQQENSLSSLLEEIKNSGMIYINSPDKKSRQKISRSLENIQIHMILNRDKIILYSRSIEGRNNIFSSKPTHARMTMKTPYKSQSYTCLTEIDYQ</sequence>